<evidence type="ECO:0000313" key="1">
    <source>
        <dbReference type="EMBL" id="PCI93541.1"/>
    </source>
</evidence>
<evidence type="ECO:0008006" key="3">
    <source>
        <dbReference type="Google" id="ProtNLM"/>
    </source>
</evidence>
<reference evidence="2" key="1">
    <citation type="submission" date="2017-08" db="EMBL/GenBank/DDBJ databases">
        <title>A dynamic microbial community with high functional redundancy inhabits the cold, oxic subseafloor aquifer.</title>
        <authorList>
            <person name="Tully B.J."/>
            <person name="Wheat C.G."/>
            <person name="Glazer B.T."/>
            <person name="Huber J.A."/>
        </authorList>
    </citation>
    <scope>NUCLEOTIDE SEQUENCE [LARGE SCALE GENOMIC DNA]</scope>
</reference>
<dbReference type="AlphaFoldDB" id="A0A2A4YFS4"/>
<proteinExistence type="predicted"/>
<evidence type="ECO:0000313" key="2">
    <source>
        <dbReference type="Proteomes" id="UP000217838"/>
    </source>
</evidence>
<name>A0A2A4YFS4_UNCAE</name>
<accession>A0A2A4YFS4</accession>
<gene>
    <name evidence="1" type="ORF">COB11_05155</name>
</gene>
<dbReference type="Proteomes" id="UP000217838">
    <property type="component" value="Unassembled WGS sequence"/>
</dbReference>
<dbReference type="EMBL" id="NVUU01000059">
    <property type="protein sequence ID" value="PCI93541.1"/>
    <property type="molecule type" value="Genomic_DNA"/>
</dbReference>
<sequence length="189" mass="22250">MRLEVDCSWNEGKNKAKQTICFTHHPEDLFQMTEEKISEIQALSQSAPTEGPKALEKILKIKEKFPKSLYAAIIYYQTLNFFEYTEEADTLLKGLKKEYPKEILVKCSLANKLLKDKLLDKFFELFRGLEVLVAAFPKRKEFFFEEALFFHDLWIHYYTLSGDGIQCEKHKKFNFLLLNTFQSAKVQEN</sequence>
<organism evidence="1 2">
    <name type="scientific">Aerophobetes bacterium</name>
    <dbReference type="NCBI Taxonomy" id="2030807"/>
    <lineage>
        <taxon>Bacteria</taxon>
        <taxon>Candidatus Aerophobota</taxon>
    </lineage>
</organism>
<protein>
    <recommendedName>
        <fullName evidence="3">Tetratricopeptide repeat protein</fullName>
    </recommendedName>
</protein>
<comment type="caution">
    <text evidence="1">The sequence shown here is derived from an EMBL/GenBank/DDBJ whole genome shotgun (WGS) entry which is preliminary data.</text>
</comment>